<dbReference type="Proteomes" id="UP001154329">
    <property type="component" value="Chromosome 2"/>
</dbReference>
<sequence length="354" mass="41157">MYKTYLAHLFKIKRFGILFCCKLFNNRTVSLATIGNNDWKNMSNILNRHEMSPIHKKLYEDWKELEARFKCGKTIDDINQSNIKIETEYWKYILKRIIALILTISKQNLALRGKSDTLNTHDNGNFLKFIEFLSMFDPIMKEHIRRISSEEIHCHYLGKNIQNEVIRLLANKIRSHILNELKNSKYYSIILDCTPDLSNIEQMTVIVRFVTAIEATTSKKEHVSINEHFIDFIELHSTTGLNMTEVILQKLKEMDIPISDMRGQGYDNGANMRGHKSGVQARIRDLNSRAFYVPCNAHSLNLVLNDSASCCLEAVLFFDTIQETYVYFSASTQRWGILLKHVKNLTIKPLSQTR</sequence>
<dbReference type="PANTHER" id="PTHR45749:SF35">
    <property type="entry name" value="AC-LIKE TRANSPOSASE-RELATED"/>
    <property type="match status" value="1"/>
</dbReference>
<evidence type="ECO:0000313" key="2">
    <source>
        <dbReference type="EMBL" id="CAH1720190.1"/>
    </source>
</evidence>
<reference evidence="2" key="2">
    <citation type="submission" date="2022-10" db="EMBL/GenBank/DDBJ databases">
        <authorList>
            <consortium name="ENA_rothamsted_submissions"/>
            <consortium name="culmorum"/>
            <person name="King R."/>
        </authorList>
    </citation>
    <scope>NUCLEOTIDE SEQUENCE</scope>
</reference>
<keyword evidence="3" id="KW-1185">Reference proteome</keyword>
<dbReference type="InterPro" id="IPR012337">
    <property type="entry name" value="RNaseH-like_sf"/>
</dbReference>
<organism evidence="2 3">
    <name type="scientific">Aphis gossypii</name>
    <name type="common">Cotton aphid</name>
    <dbReference type="NCBI Taxonomy" id="80765"/>
    <lineage>
        <taxon>Eukaryota</taxon>
        <taxon>Metazoa</taxon>
        <taxon>Ecdysozoa</taxon>
        <taxon>Arthropoda</taxon>
        <taxon>Hexapoda</taxon>
        <taxon>Insecta</taxon>
        <taxon>Pterygota</taxon>
        <taxon>Neoptera</taxon>
        <taxon>Paraneoptera</taxon>
        <taxon>Hemiptera</taxon>
        <taxon>Sternorrhyncha</taxon>
        <taxon>Aphidomorpha</taxon>
        <taxon>Aphidoidea</taxon>
        <taxon>Aphididae</taxon>
        <taxon>Aphidini</taxon>
        <taxon>Aphis</taxon>
        <taxon>Aphis</taxon>
    </lineage>
</organism>
<dbReference type="SUPFAM" id="SSF53098">
    <property type="entry name" value="Ribonuclease H-like"/>
    <property type="match status" value="1"/>
</dbReference>
<dbReference type="InterPro" id="IPR025398">
    <property type="entry name" value="DUF4371"/>
</dbReference>
<evidence type="ECO:0000259" key="1">
    <source>
        <dbReference type="Pfam" id="PF14291"/>
    </source>
</evidence>
<dbReference type="Pfam" id="PF14291">
    <property type="entry name" value="DUF4371"/>
    <property type="match status" value="1"/>
</dbReference>
<proteinExistence type="predicted"/>
<protein>
    <recommendedName>
        <fullName evidence="1">DUF4371 domain-containing protein</fullName>
    </recommendedName>
</protein>
<feature type="domain" description="DUF4371" evidence="1">
    <location>
        <begin position="66"/>
        <end position="276"/>
    </location>
</feature>
<gene>
    <name evidence="2" type="ORF">APHIGO_LOCUS3886</name>
</gene>
<reference evidence="2" key="1">
    <citation type="submission" date="2022-02" db="EMBL/GenBank/DDBJ databases">
        <authorList>
            <person name="King R."/>
        </authorList>
    </citation>
    <scope>NUCLEOTIDE SEQUENCE</scope>
</reference>
<dbReference type="PANTHER" id="PTHR45749">
    <property type="match status" value="1"/>
</dbReference>
<evidence type="ECO:0000313" key="3">
    <source>
        <dbReference type="Proteomes" id="UP001154329"/>
    </source>
</evidence>
<dbReference type="AlphaFoldDB" id="A0A9P0NGS7"/>
<accession>A0A9P0NGS7</accession>
<dbReference type="EMBL" id="OU899035">
    <property type="protein sequence ID" value="CAH1720190.1"/>
    <property type="molecule type" value="Genomic_DNA"/>
</dbReference>
<name>A0A9P0NGS7_APHGO</name>